<keyword evidence="6" id="KW-1185">Reference proteome</keyword>
<dbReference type="PROSITE" id="PS50088">
    <property type="entry name" value="ANK_REPEAT"/>
    <property type="match status" value="5"/>
</dbReference>
<feature type="repeat" description="ANK" evidence="3">
    <location>
        <begin position="411"/>
        <end position="443"/>
    </location>
</feature>
<evidence type="ECO:0000256" key="1">
    <source>
        <dbReference type="ARBA" id="ARBA00022737"/>
    </source>
</evidence>
<evidence type="ECO:0000256" key="4">
    <source>
        <dbReference type="SAM" id="MobiDB-lite"/>
    </source>
</evidence>
<accession>A0ABR2URR4</accession>
<protein>
    <submittedName>
        <fullName evidence="5">Ankyrin repeat-containing domain protein</fullName>
    </submittedName>
</protein>
<evidence type="ECO:0000256" key="3">
    <source>
        <dbReference type="PROSITE-ProRule" id="PRU00023"/>
    </source>
</evidence>
<organism evidence="5 6">
    <name type="scientific">Seiridium unicorne</name>
    <dbReference type="NCBI Taxonomy" id="138068"/>
    <lineage>
        <taxon>Eukaryota</taxon>
        <taxon>Fungi</taxon>
        <taxon>Dikarya</taxon>
        <taxon>Ascomycota</taxon>
        <taxon>Pezizomycotina</taxon>
        <taxon>Sordariomycetes</taxon>
        <taxon>Xylariomycetidae</taxon>
        <taxon>Amphisphaeriales</taxon>
        <taxon>Sporocadaceae</taxon>
        <taxon>Seiridium</taxon>
    </lineage>
</organism>
<dbReference type="InterPro" id="IPR002110">
    <property type="entry name" value="Ankyrin_rpt"/>
</dbReference>
<feature type="repeat" description="ANK" evidence="3">
    <location>
        <begin position="378"/>
        <end position="410"/>
    </location>
</feature>
<feature type="compositionally biased region" description="Low complexity" evidence="4">
    <location>
        <begin position="260"/>
        <end position="270"/>
    </location>
</feature>
<dbReference type="Pfam" id="PF12796">
    <property type="entry name" value="Ank_2"/>
    <property type="match status" value="5"/>
</dbReference>
<feature type="compositionally biased region" description="Polar residues" evidence="4">
    <location>
        <begin position="278"/>
        <end position="295"/>
    </location>
</feature>
<keyword evidence="1" id="KW-0677">Repeat</keyword>
<dbReference type="PRINTS" id="PR01415">
    <property type="entry name" value="ANKYRIN"/>
</dbReference>
<dbReference type="SMART" id="SM00248">
    <property type="entry name" value="ANK"/>
    <property type="match status" value="14"/>
</dbReference>
<evidence type="ECO:0000313" key="6">
    <source>
        <dbReference type="Proteomes" id="UP001408356"/>
    </source>
</evidence>
<keyword evidence="2 3" id="KW-0040">ANK repeat</keyword>
<dbReference type="PANTHER" id="PTHR24198:SF189">
    <property type="entry name" value="ANKYRIN REPEAT AND SOCS BOX PROTEIN 16"/>
    <property type="match status" value="1"/>
</dbReference>
<dbReference type="Proteomes" id="UP001408356">
    <property type="component" value="Unassembled WGS sequence"/>
</dbReference>
<dbReference type="SUPFAM" id="SSF48403">
    <property type="entry name" value="Ankyrin repeat"/>
    <property type="match status" value="2"/>
</dbReference>
<dbReference type="PROSITE" id="PS50297">
    <property type="entry name" value="ANK_REP_REGION"/>
    <property type="match status" value="3"/>
</dbReference>
<feature type="repeat" description="ANK" evidence="3">
    <location>
        <begin position="477"/>
        <end position="510"/>
    </location>
</feature>
<dbReference type="InterPro" id="IPR036770">
    <property type="entry name" value="Ankyrin_rpt-contain_sf"/>
</dbReference>
<dbReference type="Pfam" id="PF00023">
    <property type="entry name" value="Ank"/>
    <property type="match status" value="1"/>
</dbReference>
<comment type="caution">
    <text evidence="5">The sequence shown here is derived from an EMBL/GenBank/DDBJ whole genome shotgun (WGS) entry which is preliminary data.</text>
</comment>
<dbReference type="Gene3D" id="1.25.40.20">
    <property type="entry name" value="Ankyrin repeat-containing domain"/>
    <property type="match status" value="3"/>
</dbReference>
<proteinExistence type="predicted"/>
<evidence type="ECO:0000313" key="5">
    <source>
        <dbReference type="EMBL" id="KAK9417334.1"/>
    </source>
</evidence>
<feature type="region of interest" description="Disordered" evidence="4">
    <location>
        <begin position="254"/>
        <end position="309"/>
    </location>
</feature>
<dbReference type="EMBL" id="JARVKF010000399">
    <property type="protein sequence ID" value="KAK9417334.1"/>
    <property type="molecule type" value="Genomic_DNA"/>
</dbReference>
<feature type="repeat" description="ANK" evidence="3">
    <location>
        <begin position="511"/>
        <end position="543"/>
    </location>
</feature>
<name>A0ABR2URR4_9PEZI</name>
<reference evidence="5 6" key="1">
    <citation type="journal article" date="2024" name="J. Plant Pathol.">
        <title>Sequence and assembly of the genome of Seiridium unicorne, isolate CBS 538.82, causal agent of cypress canker disease.</title>
        <authorList>
            <person name="Scali E."/>
            <person name="Rocca G.D."/>
            <person name="Danti R."/>
            <person name="Garbelotto M."/>
            <person name="Barberini S."/>
            <person name="Baroncelli R."/>
            <person name="Emiliani G."/>
        </authorList>
    </citation>
    <scope>NUCLEOTIDE SEQUENCE [LARGE SCALE GENOMIC DNA]</scope>
    <source>
        <strain evidence="5 6">BM-138-508</strain>
    </source>
</reference>
<dbReference type="PANTHER" id="PTHR24198">
    <property type="entry name" value="ANKYRIN REPEAT AND PROTEIN KINASE DOMAIN-CONTAINING PROTEIN"/>
    <property type="match status" value="1"/>
</dbReference>
<evidence type="ECO:0000256" key="2">
    <source>
        <dbReference type="ARBA" id="ARBA00023043"/>
    </source>
</evidence>
<sequence>MTVVRPNTVLGHCHKATVLGNSISIHMLNFLDTVKNRPHGFDNLAADFLEVCQIMWSLEAGLNEFTKGRSDFPPDLLAELDEKFTSTHTDFQALDQWVTRFCDFERKGAMGKLQRGWHNMFADNEVSKMRASLLKTKQALRMSAMVFKWSLGEAKMDESVGFGYIGLAAALKHKEREQLEKDMITFRYNEPRADIHLTEGTLSPESPIQSRSPPLLQLPLVSGLHHQHSAIDLSPFPTRDDQSAQSIPDLHYPSLSRLTSMSNGSHSSHSIKGLHLSSPDTPHTVHSSLTGSYRNRATESHSRTGETPVNQQTYQEYEPIEVVRVKADPLAMPHWSPRGTLATNTDAHREALTSAVASRNAKLVEQLLDRGVAPDTGPNDQALNTAIHLHDIECVRLLLLFGADPNAQDKNGISPLLLAVEDSFFDGASMLLDYGADPNLNGSGLDSPLAVSVIEDKFNFARLLMTYGGDPGHVSADGETILIRAVFGKMTRKMIDLLLAYGSDANSKTREGKTVLFHAVESGRADIVTSLLDRGANPNLPGPKIMLWPSTYHTPCLQILLARGADPKRAPGIMEFATSVNHLESVRVLLQAGVSPNDKKDGIFTALCTAIRDDRGDIFQLLLDNGADPNLAALEHPAFKCVTHDRVHLLEPLVKAGCDLKSPKGILETAVQHNNMGAVQWLIDAGVPINDKAVKTGATALTTAIKENRFELVDLLLSRGADPNVRGDDWPICLAVRQPAILKRLLPALAEPRAFKGVMEMAVVANQLESIKLLLRAGVSVEDRNGGVFSPLTTAIREDNKEIVKYLLDEARADVNAPGEHLPIVKSLRRMHNRDDLDILEMLLAKGADPNKVYRGHNAVIQALEDGDLKVLKLLVDKAGVDLEARDQFGKTVLELAYSRGDEDTKRILLGAKKIQT</sequence>
<feature type="repeat" description="ANK" evidence="3">
    <location>
        <begin position="696"/>
        <end position="728"/>
    </location>
</feature>
<gene>
    <name evidence="5" type="ORF">SUNI508_08914</name>
</gene>